<dbReference type="Proteomes" id="UP000695022">
    <property type="component" value="Unplaced"/>
</dbReference>
<dbReference type="Gene3D" id="3.30.70.270">
    <property type="match status" value="2"/>
</dbReference>
<dbReference type="RefSeq" id="XP_014668933.1">
    <property type="nucleotide sequence ID" value="XM_014813447.1"/>
</dbReference>
<dbReference type="InterPro" id="IPR043502">
    <property type="entry name" value="DNA/RNA_pol_sf"/>
</dbReference>
<proteinExistence type="predicted"/>
<evidence type="ECO:0000259" key="1">
    <source>
        <dbReference type="PROSITE" id="PS50878"/>
    </source>
</evidence>
<dbReference type="Pfam" id="PF17919">
    <property type="entry name" value="RT_RNaseH_2"/>
    <property type="match status" value="1"/>
</dbReference>
<keyword evidence="2" id="KW-1185">Reference proteome</keyword>
<dbReference type="PANTHER" id="PTHR37984:SF9">
    <property type="entry name" value="INTEGRASE CATALYTIC DOMAIN-CONTAINING PROTEIN"/>
    <property type="match status" value="1"/>
</dbReference>
<dbReference type="Pfam" id="PF00078">
    <property type="entry name" value="RVT_1"/>
    <property type="match status" value="1"/>
</dbReference>
<reference evidence="3" key="1">
    <citation type="submission" date="2025-08" db="UniProtKB">
        <authorList>
            <consortium name="RefSeq"/>
        </authorList>
    </citation>
    <scope>IDENTIFICATION</scope>
</reference>
<dbReference type="InterPro" id="IPR000477">
    <property type="entry name" value="RT_dom"/>
</dbReference>
<dbReference type="InterPro" id="IPR041577">
    <property type="entry name" value="RT_RNaseH_2"/>
</dbReference>
<dbReference type="SUPFAM" id="SSF56672">
    <property type="entry name" value="DNA/RNA polymerases"/>
    <property type="match status" value="1"/>
</dbReference>
<protein>
    <submittedName>
        <fullName evidence="3">Uncharacterized protein K02A2.6-like</fullName>
    </submittedName>
</protein>
<accession>A0ABM1E9R2</accession>
<organism evidence="2 3">
    <name type="scientific">Priapulus caudatus</name>
    <name type="common">Priapulid worm</name>
    <dbReference type="NCBI Taxonomy" id="37621"/>
    <lineage>
        <taxon>Eukaryota</taxon>
        <taxon>Metazoa</taxon>
        <taxon>Ecdysozoa</taxon>
        <taxon>Scalidophora</taxon>
        <taxon>Priapulida</taxon>
        <taxon>Priapulimorpha</taxon>
        <taxon>Priapulimorphida</taxon>
        <taxon>Priapulidae</taxon>
        <taxon>Priapulus</taxon>
    </lineage>
</organism>
<gene>
    <name evidence="3" type="primary">LOC106810164</name>
</gene>
<dbReference type="Gene3D" id="3.10.10.10">
    <property type="entry name" value="HIV Type 1 Reverse Transcriptase, subunit A, domain 1"/>
    <property type="match status" value="1"/>
</dbReference>
<dbReference type="InterPro" id="IPR050951">
    <property type="entry name" value="Retrovirus_Pol_polyprotein"/>
</dbReference>
<name>A0ABM1E9R2_PRICU</name>
<sequence length="774" mass="87779">MAEAYVKAPETLEIYRGNLAHSWDKWKRKFSIYIQATGSTSKPNEQKIGLLLHSIGDQGIEIYTNFVFSVDESRKSHDDVIRKYDEHFTKRDPQLMLRERYWLHLKREPGHFLDAWFNTVRERASECKFPEQFHEQAIRDNLTFSCADDGAKLKLYDQGARLSLEKAFQVLSMREATSQELKESKTASIEAVRYQPPRVSQKTPWRKGNIYDKIRKNTPQQGVRCGYCDRSHPFGKRNCPAANHKCRKCTKTGHFEAICKSSGQMQVRQIEGERHHDKQPSHTFGGGVREEITSDPGWHIKLTAGIEELIWCIDTGAQVSVMPEKAYHHSFGELSMPDKELVGAGDKRLNIVGCADMSLCHGNTQVKKSVVRGASKLLLGVPAIRSLGLIHHILGTCTVRAIDAKAPVLPLRTKTEVMEAYPMLFTGLGRLEGEHAIRLKEGVKPFCLTTTRRVALPLLKKVQRKINCLVKLDVVESVDEPTDWCAPIVVVPKRSGDVRMCVDRTRLNEAVQKELYPMPTVECTLGKIAEGMVYSKLDANSGFHQVALNQESRKLTRFITPFGRFLYKRLPYGITSAPEYYQKRMDQILKDLPRVICHVDDILVTERNQIEHNERLRAVLDRLQQAGLTLNPDKCVFSLASLDYLGQIVDGQGIRKDPAKSKAIVDFREPQDVNELRRFLGMANQLTKFCLHMAESTKPLRDLLKKSAAWLWGPAQTAAFKDVKEELVSERILAMYNPERETVVSADARSFGLGAVLLQRQASGELRPVAYASR</sequence>
<evidence type="ECO:0000313" key="2">
    <source>
        <dbReference type="Proteomes" id="UP000695022"/>
    </source>
</evidence>
<dbReference type="PROSITE" id="PS50878">
    <property type="entry name" value="RT_POL"/>
    <property type="match status" value="1"/>
</dbReference>
<dbReference type="CDD" id="cd01647">
    <property type="entry name" value="RT_LTR"/>
    <property type="match status" value="1"/>
</dbReference>
<dbReference type="PANTHER" id="PTHR37984">
    <property type="entry name" value="PROTEIN CBG26694"/>
    <property type="match status" value="1"/>
</dbReference>
<dbReference type="GeneID" id="106810164"/>
<feature type="domain" description="Reverse transcriptase" evidence="1">
    <location>
        <begin position="472"/>
        <end position="649"/>
    </location>
</feature>
<dbReference type="InterPro" id="IPR043128">
    <property type="entry name" value="Rev_trsase/Diguanyl_cyclase"/>
</dbReference>
<evidence type="ECO:0000313" key="3">
    <source>
        <dbReference type="RefSeq" id="XP_014668933.1"/>
    </source>
</evidence>